<evidence type="ECO:0000313" key="2">
    <source>
        <dbReference type="Proteomes" id="UP001164250"/>
    </source>
</evidence>
<evidence type="ECO:0000313" key="1">
    <source>
        <dbReference type="EMBL" id="KAJ0102644.1"/>
    </source>
</evidence>
<organism evidence="1 2">
    <name type="scientific">Pistacia atlantica</name>
    <dbReference type="NCBI Taxonomy" id="434234"/>
    <lineage>
        <taxon>Eukaryota</taxon>
        <taxon>Viridiplantae</taxon>
        <taxon>Streptophyta</taxon>
        <taxon>Embryophyta</taxon>
        <taxon>Tracheophyta</taxon>
        <taxon>Spermatophyta</taxon>
        <taxon>Magnoliopsida</taxon>
        <taxon>eudicotyledons</taxon>
        <taxon>Gunneridae</taxon>
        <taxon>Pentapetalae</taxon>
        <taxon>rosids</taxon>
        <taxon>malvids</taxon>
        <taxon>Sapindales</taxon>
        <taxon>Anacardiaceae</taxon>
        <taxon>Pistacia</taxon>
    </lineage>
</organism>
<accession>A0ACC1BUI6</accession>
<sequence>MRCENPRFREFFKMGNLIFHIIASLEERHEGMSKGAENYVSILWLEIPLKGKEMGTRSLVIDEDKNQPRESSGPIHLRVEILARNSRRKMREAFDGGSFKMRWLGMEFKVMAPFGNMFWGAGT</sequence>
<name>A0ACC1BUI6_9ROSI</name>
<reference evidence="2" key="1">
    <citation type="journal article" date="2023" name="G3 (Bethesda)">
        <title>Genome assembly and association tests identify interacting loci associated with vigor, precocity, and sex in interspecific pistachio rootstocks.</title>
        <authorList>
            <person name="Palmer W."/>
            <person name="Jacygrad E."/>
            <person name="Sagayaradj S."/>
            <person name="Cavanaugh K."/>
            <person name="Han R."/>
            <person name="Bertier L."/>
            <person name="Beede B."/>
            <person name="Kafkas S."/>
            <person name="Golino D."/>
            <person name="Preece J."/>
            <person name="Michelmore R."/>
        </authorList>
    </citation>
    <scope>NUCLEOTIDE SEQUENCE [LARGE SCALE GENOMIC DNA]</scope>
</reference>
<keyword evidence="2" id="KW-1185">Reference proteome</keyword>
<proteinExistence type="predicted"/>
<dbReference type="EMBL" id="CM047899">
    <property type="protein sequence ID" value="KAJ0102644.1"/>
    <property type="molecule type" value="Genomic_DNA"/>
</dbReference>
<comment type="caution">
    <text evidence="1">The sequence shown here is derived from an EMBL/GenBank/DDBJ whole genome shotgun (WGS) entry which is preliminary data.</text>
</comment>
<gene>
    <name evidence="1" type="ORF">Patl1_04822</name>
</gene>
<dbReference type="Proteomes" id="UP001164250">
    <property type="component" value="Chromosome 3"/>
</dbReference>
<protein>
    <submittedName>
        <fullName evidence="1">Uncharacterized protein</fullName>
    </submittedName>
</protein>